<comment type="caution">
    <text evidence="1">The sequence shown here is derived from an EMBL/GenBank/DDBJ whole genome shotgun (WGS) entry which is preliminary data.</text>
</comment>
<accession>A0A1G2MQY4</accession>
<reference evidence="1 2" key="1">
    <citation type="journal article" date="2016" name="Nat. Commun.">
        <title>Thousands of microbial genomes shed light on interconnected biogeochemical processes in an aquifer system.</title>
        <authorList>
            <person name="Anantharaman K."/>
            <person name="Brown C.T."/>
            <person name="Hug L.A."/>
            <person name="Sharon I."/>
            <person name="Castelle C.J."/>
            <person name="Probst A.J."/>
            <person name="Thomas B.C."/>
            <person name="Singh A."/>
            <person name="Wilkins M.J."/>
            <person name="Karaoz U."/>
            <person name="Brodie E.L."/>
            <person name="Williams K.H."/>
            <person name="Hubbard S.S."/>
            <person name="Banfield J.F."/>
        </authorList>
    </citation>
    <scope>NUCLEOTIDE SEQUENCE [LARGE SCALE GENOMIC DNA]</scope>
</reference>
<sequence length="274" mass="30597">MSQLVEKAKGEGLTMSEINEVKQFYERKIKTGYKKDPTKTSEQVQRATNRDTGIREAQLEIADKGGFTNLREMHKEIQANRFLSDEIAGRMEGQGANNMMTITDLIVLIPGLVVDRSFLAGFVAKKLFSTETVRAAAAKILSGSGKPRPLPRADLDEITKRASELLKREEDLRMETQKAALLIDELQKAGYTMSEGSKGFIVENPIPLSRNEQALIRSAENAAQQKQIVDYILEQRAKGNAVGEGFTIQDVDNVPILNPQERFNPNKMETDIEI</sequence>
<organism evidence="1 2">
    <name type="scientific">Candidatus Taylorbacteria bacterium RIFCSPHIGHO2_02_FULL_46_13</name>
    <dbReference type="NCBI Taxonomy" id="1802312"/>
    <lineage>
        <taxon>Bacteria</taxon>
        <taxon>Candidatus Tayloriibacteriota</taxon>
    </lineage>
</organism>
<gene>
    <name evidence="1" type="ORF">A3C06_02430</name>
</gene>
<protein>
    <submittedName>
        <fullName evidence="1">Uncharacterized protein</fullName>
    </submittedName>
</protein>
<name>A0A1G2MQY4_9BACT</name>
<evidence type="ECO:0000313" key="1">
    <source>
        <dbReference type="EMBL" id="OHA26275.1"/>
    </source>
</evidence>
<dbReference type="EMBL" id="MHRQ01000023">
    <property type="protein sequence ID" value="OHA26275.1"/>
    <property type="molecule type" value="Genomic_DNA"/>
</dbReference>
<dbReference type="STRING" id="1802312.A3C06_02430"/>
<dbReference type="Proteomes" id="UP000177565">
    <property type="component" value="Unassembled WGS sequence"/>
</dbReference>
<dbReference type="AlphaFoldDB" id="A0A1G2MQY4"/>
<proteinExistence type="predicted"/>
<evidence type="ECO:0000313" key="2">
    <source>
        <dbReference type="Proteomes" id="UP000177565"/>
    </source>
</evidence>